<sequence length="265" mass="30780">MKKTRPMSSFMSCRDAALSPSFQSSFRATPVSFTRDYITEYRGGSNSPLITLHKTPTSMKAAQRSKAAKVKREIYQWLSEENPPAIDVLKRVAECPTMYSKLILMACEEMSYSLGPVRSEGIDELERNSTLNNAKLEVEIQQQQEKLLRVKREAKDISEKLQKSKQTLNTLNCDIDRLQKLSTLHGVDDEKKGKNIQENREFVELVPTEIKLNDEVYRELWNDQQTLTEVIQLLQDKLSAKQKEQVVEMRKYIRRKFARYRDLPV</sequence>
<reference evidence="2" key="1">
    <citation type="submission" date="2016-10" db="EMBL/GenBank/DDBJ databases">
        <authorList>
            <person name="Benchimol M."/>
            <person name="Almeida L.G."/>
            <person name="Vasconcelos A.T."/>
            <person name="Perreira-Neves A."/>
            <person name="Rosa I.A."/>
            <person name="Tasca T."/>
            <person name="Bogo M.R."/>
            <person name="de Souza W."/>
        </authorList>
    </citation>
    <scope>NUCLEOTIDE SEQUENCE [LARGE SCALE GENOMIC DNA]</scope>
    <source>
        <strain evidence="2">K</strain>
    </source>
</reference>
<protein>
    <submittedName>
        <fullName evidence="2">Uncharacterized protein</fullName>
    </submittedName>
</protein>
<dbReference type="RefSeq" id="XP_068358620.1">
    <property type="nucleotide sequence ID" value="XM_068505134.1"/>
</dbReference>
<dbReference type="GeneID" id="94839838"/>
<keyword evidence="1" id="KW-0175">Coiled coil</keyword>
<name>A0A1J4K709_9EUKA</name>
<organism evidence="2 3">
    <name type="scientific">Tritrichomonas foetus</name>
    <dbReference type="NCBI Taxonomy" id="1144522"/>
    <lineage>
        <taxon>Eukaryota</taxon>
        <taxon>Metamonada</taxon>
        <taxon>Parabasalia</taxon>
        <taxon>Tritrichomonadida</taxon>
        <taxon>Tritrichomonadidae</taxon>
        <taxon>Tritrichomonas</taxon>
    </lineage>
</organism>
<accession>A0A1J4K709</accession>
<dbReference type="OrthoDB" id="10546773at2759"/>
<comment type="caution">
    <text evidence="2">The sequence shown here is derived from an EMBL/GenBank/DDBJ whole genome shotgun (WGS) entry which is preliminary data.</text>
</comment>
<proteinExistence type="predicted"/>
<dbReference type="AlphaFoldDB" id="A0A1J4K709"/>
<evidence type="ECO:0000313" key="2">
    <source>
        <dbReference type="EMBL" id="OHT05484.1"/>
    </source>
</evidence>
<dbReference type="VEuPathDB" id="TrichDB:TRFO_26751"/>
<keyword evidence="3" id="KW-1185">Reference proteome</keyword>
<dbReference type="Proteomes" id="UP000179807">
    <property type="component" value="Unassembled WGS sequence"/>
</dbReference>
<evidence type="ECO:0000256" key="1">
    <source>
        <dbReference type="SAM" id="Coils"/>
    </source>
</evidence>
<feature type="coiled-coil region" evidence="1">
    <location>
        <begin position="126"/>
        <end position="181"/>
    </location>
</feature>
<dbReference type="EMBL" id="MLAK01000756">
    <property type="protein sequence ID" value="OHT05484.1"/>
    <property type="molecule type" value="Genomic_DNA"/>
</dbReference>
<evidence type="ECO:0000313" key="3">
    <source>
        <dbReference type="Proteomes" id="UP000179807"/>
    </source>
</evidence>
<gene>
    <name evidence="2" type="ORF">TRFO_26751</name>
</gene>